<evidence type="ECO:0000259" key="4">
    <source>
        <dbReference type="Pfam" id="PF25023"/>
    </source>
</evidence>
<keyword evidence="1" id="KW-0677">Repeat</keyword>
<keyword evidence="3" id="KW-1133">Transmembrane helix</keyword>
<dbReference type="Proteomes" id="UP000177092">
    <property type="component" value="Unassembled WGS sequence"/>
</dbReference>
<sequence>MPTIKQFFAGIKGWQLLSTIVIGLSLIVSTILVQQRQIFQKKAAPAATTLTFIHQDQLGSTAMVTDATGHVVSRKVYYPYGTIRSTEGESSTERGYTGQISDTDQTGLLYYNARYYDPIIAKFTTADKAGDTLNKYAYVGNNPIVNTDPSGNMLEAGDGSGGGSGGGRKGRSKGSLGKQSHTSWQTGYNPWGSWGAGLLDEPFRPTPQMLLFTGVLSAAPVAAVGCAANPSLCGLILQAADVVIDSSQCLGGDSLSCALVTVPIPGAGWGDDVAAAARKWTQYDGTGTLIVDQATDPVLRQTIKDGVEYIGKNADDSFVRASEYVDRVLPYRTNQLTTWNPFRNTKLGKFIICGSGVCKQRAALLYEVLQAAGAPSSLIKFNFSSSMNHMAVLDTVAFQVWDAGAVYGRFLPGYLRLNKYTIERVFHPIAK</sequence>
<dbReference type="InterPro" id="IPR056823">
    <property type="entry name" value="TEN-like_YD-shell"/>
</dbReference>
<feature type="compositionally biased region" description="Gly residues" evidence="2">
    <location>
        <begin position="158"/>
        <end position="167"/>
    </location>
</feature>
<dbReference type="EMBL" id="MFJN01000009">
    <property type="protein sequence ID" value="OGG22132.1"/>
    <property type="molecule type" value="Genomic_DNA"/>
</dbReference>
<accession>A0A1F6ACH2</accession>
<dbReference type="AlphaFoldDB" id="A0A1F6ACH2"/>
<name>A0A1F6ACH2_9BACT</name>
<dbReference type="PANTHER" id="PTHR32305:SF15">
    <property type="entry name" value="PROTEIN RHSA-RELATED"/>
    <property type="match status" value="1"/>
</dbReference>
<evidence type="ECO:0000256" key="3">
    <source>
        <dbReference type="SAM" id="Phobius"/>
    </source>
</evidence>
<organism evidence="5 6">
    <name type="scientific">Candidatus Gottesmanbacteria bacterium RIFCSPHIGHO2_02_FULL_40_13</name>
    <dbReference type="NCBI Taxonomy" id="1798384"/>
    <lineage>
        <taxon>Bacteria</taxon>
        <taxon>Candidatus Gottesmaniibacteriota</taxon>
    </lineage>
</organism>
<proteinExistence type="predicted"/>
<feature type="region of interest" description="Disordered" evidence="2">
    <location>
        <begin position="147"/>
        <end position="184"/>
    </location>
</feature>
<protein>
    <recommendedName>
        <fullName evidence="4">Teneurin-like YD-shell domain-containing protein</fullName>
    </recommendedName>
</protein>
<gene>
    <name evidence="5" type="ORF">A3D03_02105</name>
</gene>
<comment type="caution">
    <text evidence="5">The sequence shown here is derived from an EMBL/GenBank/DDBJ whole genome shotgun (WGS) entry which is preliminary data.</text>
</comment>
<feature type="domain" description="Teneurin-like YD-shell" evidence="4">
    <location>
        <begin position="52"/>
        <end position="143"/>
    </location>
</feature>
<dbReference type="Pfam" id="PF25023">
    <property type="entry name" value="TEN_YD-shell"/>
    <property type="match status" value="1"/>
</dbReference>
<keyword evidence="3" id="KW-0812">Transmembrane</keyword>
<dbReference type="InterPro" id="IPR050708">
    <property type="entry name" value="T6SS_VgrG/RHS"/>
</dbReference>
<feature type="transmembrane region" description="Helical" evidence="3">
    <location>
        <begin position="14"/>
        <end position="33"/>
    </location>
</feature>
<dbReference type="Gene3D" id="2.180.10.10">
    <property type="entry name" value="RHS repeat-associated core"/>
    <property type="match status" value="1"/>
</dbReference>
<evidence type="ECO:0000256" key="1">
    <source>
        <dbReference type="ARBA" id="ARBA00022737"/>
    </source>
</evidence>
<dbReference type="NCBIfam" id="TIGR03696">
    <property type="entry name" value="Rhs_assc_core"/>
    <property type="match status" value="1"/>
</dbReference>
<keyword evidence="3" id="KW-0472">Membrane</keyword>
<evidence type="ECO:0000313" key="6">
    <source>
        <dbReference type="Proteomes" id="UP000177092"/>
    </source>
</evidence>
<dbReference type="InterPro" id="IPR022385">
    <property type="entry name" value="Rhs_assc_core"/>
</dbReference>
<evidence type="ECO:0000313" key="5">
    <source>
        <dbReference type="EMBL" id="OGG22132.1"/>
    </source>
</evidence>
<reference evidence="5 6" key="1">
    <citation type="journal article" date="2016" name="Nat. Commun.">
        <title>Thousands of microbial genomes shed light on interconnected biogeochemical processes in an aquifer system.</title>
        <authorList>
            <person name="Anantharaman K."/>
            <person name="Brown C.T."/>
            <person name="Hug L.A."/>
            <person name="Sharon I."/>
            <person name="Castelle C.J."/>
            <person name="Probst A.J."/>
            <person name="Thomas B.C."/>
            <person name="Singh A."/>
            <person name="Wilkins M.J."/>
            <person name="Karaoz U."/>
            <person name="Brodie E.L."/>
            <person name="Williams K.H."/>
            <person name="Hubbard S.S."/>
            <person name="Banfield J.F."/>
        </authorList>
    </citation>
    <scope>NUCLEOTIDE SEQUENCE [LARGE SCALE GENOMIC DNA]</scope>
</reference>
<dbReference type="PANTHER" id="PTHR32305">
    <property type="match status" value="1"/>
</dbReference>
<evidence type="ECO:0000256" key="2">
    <source>
        <dbReference type="SAM" id="MobiDB-lite"/>
    </source>
</evidence>
<dbReference type="STRING" id="1798384.A3D03_02105"/>